<evidence type="ECO:0000256" key="1">
    <source>
        <dbReference type="ARBA" id="ARBA00006484"/>
    </source>
</evidence>
<dbReference type="InterPro" id="IPR020904">
    <property type="entry name" value="Sc_DH/Rdtase_CS"/>
</dbReference>
<comment type="similarity">
    <text evidence="1 3">Belongs to the short-chain dehydrogenases/reductases (SDR) family.</text>
</comment>
<feature type="region of interest" description="Disordered" evidence="4">
    <location>
        <begin position="326"/>
        <end position="358"/>
    </location>
</feature>
<dbReference type="InterPro" id="IPR002347">
    <property type="entry name" value="SDR_fam"/>
</dbReference>
<dbReference type="Proteomes" id="UP001551695">
    <property type="component" value="Unassembled WGS sequence"/>
</dbReference>
<feature type="domain" description="Ketoreductase" evidence="5">
    <location>
        <begin position="5"/>
        <end position="192"/>
    </location>
</feature>
<dbReference type="RefSeq" id="WP_357783672.1">
    <property type="nucleotide sequence ID" value="NZ_JBFAKC010000005.1"/>
</dbReference>
<dbReference type="CDD" id="cd05374">
    <property type="entry name" value="17beta-HSD-like_SDR_c"/>
    <property type="match status" value="1"/>
</dbReference>
<dbReference type="InterPro" id="IPR036291">
    <property type="entry name" value="NAD(P)-bd_dom_sf"/>
</dbReference>
<gene>
    <name evidence="6" type="ORF">AB0I48_14180</name>
</gene>
<keyword evidence="7" id="KW-1185">Reference proteome</keyword>
<evidence type="ECO:0000256" key="4">
    <source>
        <dbReference type="SAM" id="MobiDB-lite"/>
    </source>
</evidence>
<dbReference type="Gene3D" id="3.40.50.720">
    <property type="entry name" value="NAD(P)-binding Rossmann-like Domain"/>
    <property type="match status" value="1"/>
</dbReference>
<name>A0ABV3FTS7_9NOCA</name>
<dbReference type="SUPFAM" id="SSF51735">
    <property type="entry name" value="NAD(P)-binding Rossmann-fold domains"/>
    <property type="match status" value="1"/>
</dbReference>
<dbReference type="PROSITE" id="PS00061">
    <property type="entry name" value="ADH_SHORT"/>
    <property type="match status" value="1"/>
</dbReference>
<dbReference type="PRINTS" id="PR00080">
    <property type="entry name" value="SDRFAMILY"/>
</dbReference>
<organism evidence="6 7">
    <name type="scientific">Nocardia aurea</name>
    <dbReference type="NCBI Taxonomy" id="2144174"/>
    <lineage>
        <taxon>Bacteria</taxon>
        <taxon>Bacillati</taxon>
        <taxon>Actinomycetota</taxon>
        <taxon>Actinomycetes</taxon>
        <taxon>Mycobacteriales</taxon>
        <taxon>Nocardiaceae</taxon>
        <taxon>Nocardia</taxon>
    </lineage>
</organism>
<dbReference type="PANTHER" id="PTHR44196">
    <property type="entry name" value="DEHYDROGENASE/REDUCTASE SDR FAMILY MEMBER 7B"/>
    <property type="match status" value="1"/>
</dbReference>
<dbReference type="InterPro" id="IPR057326">
    <property type="entry name" value="KR_dom"/>
</dbReference>
<dbReference type="EMBL" id="JBFAKC010000005">
    <property type="protein sequence ID" value="MEV0708708.1"/>
    <property type="molecule type" value="Genomic_DNA"/>
</dbReference>
<dbReference type="EC" id="1.1.-.-" evidence="6"/>
<dbReference type="PANTHER" id="PTHR44196:SF1">
    <property type="entry name" value="DEHYDROGENASE_REDUCTASE SDR FAMILY MEMBER 7B"/>
    <property type="match status" value="1"/>
</dbReference>
<proteinExistence type="inferred from homology"/>
<dbReference type="SMART" id="SM00822">
    <property type="entry name" value="PKS_KR"/>
    <property type="match status" value="1"/>
</dbReference>
<dbReference type="PRINTS" id="PR00081">
    <property type="entry name" value="GDHRDH"/>
</dbReference>
<evidence type="ECO:0000313" key="7">
    <source>
        <dbReference type="Proteomes" id="UP001551695"/>
    </source>
</evidence>
<protein>
    <submittedName>
        <fullName evidence="6">SDR family oxidoreductase</fullName>
        <ecNumber evidence="6">1.1.-.-</ecNumber>
    </submittedName>
</protein>
<reference evidence="6 7" key="1">
    <citation type="submission" date="2024-06" db="EMBL/GenBank/DDBJ databases">
        <title>The Natural Products Discovery Center: Release of the First 8490 Sequenced Strains for Exploring Actinobacteria Biosynthetic Diversity.</title>
        <authorList>
            <person name="Kalkreuter E."/>
            <person name="Kautsar S.A."/>
            <person name="Yang D."/>
            <person name="Bader C.D."/>
            <person name="Teijaro C.N."/>
            <person name="Fluegel L."/>
            <person name="Davis C.M."/>
            <person name="Simpson J.R."/>
            <person name="Lauterbach L."/>
            <person name="Steele A.D."/>
            <person name="Gui C."/>
            <person name="Meng S."/>
            <person name="Li G."/>
            <person name="Viehrig K."/>
            <person name="Ye F."/>
            <person name="Su P."/>
            <person name="Kiefer A.F."/>
            <person name="Nichols A."/>
            <person name="Cepeda A.J."/>
            <person name="Yan W."/>
            <person name="Fan B."/>
            <person name="Jiang Y."/>
            <person name="Adhikari A."/>
            <person name="Zheng C.-J."/>
            <person name="Schuster L."/>
            <person name="Cowan T.M."/>
            <person name="Smanski M.J."/>
            <person name="Chevrette M.G."/>
            <person name="De Carvalho L.P.S."/>
            <person name="Shen B."/>
        </authorList>
    </citation>
    <scope>NUCLEOTIDE SEQUENCE [LARGE SCALE GENOMIC DNA]</scope>
    <source>
        <strain evidence="6 7">NPDC050403</strain>
    </source>
</reference>
<feature type="compositionally biased region" description="Basic and acidic residues" evidence="4">
    <location>
        <begin position="339"/>
        <end position="358"/>
    </location>
</feature>
<evidence type="ECO:0000256" key="2">
    <source>
        <dbReference type="ARBA" id="ARBA00023002"/>
    </source>
</evidence>
<evidence type="ECO:0000259" key="5">
    <source>
        <dbReference type="SMART" id="SM00822"/>
    </source>
</evidence>
<keyword evidence="2 6" id="KW-0560">Oxidoreductase</keyword>
<accession>A0ABV3FTS7</accession>
<evidence type="ECO:0000256" key="3">
    <source>
        <dbReference type="RuleBase" id="RU000363"/>
    </source>
</evidence>
<comment type="caution">
    <text evidence="6">The sequence shown here is derived from an EMBL/GenBank/DDBJ whole genome shotgun (WGS) entry which is preliminary data.</text>
</comment>
<evidence type="ECO:0000313" key="6">
    <source>
        <dbReference type="EMBL" id="MEV0708708.1"/>
    </source>
</evidence>
<sequence>MSETRSVVITGASRGLGLASAKYLYHRGWRVVAAVRSVDKGMAALREATGAAEDDPRLLGVRLDLCDPESVAAAAVAIGELVGVPDAVVHNAGIAAAGAVEETPMELWQTMFATHLFGPVALTRDLLPGMREAGRGRIVLISSAGGVRGMPVIAAYSAAKGALERWGESLAGEVAPYGLGVTVLVTGVFDTEIITDDGTTTFRDFEGPYGQHHRTIDKRGRAAMRIAGPPEKFAVRLGRALDGKAPYTRRSVGFDAAALLASNRILPTKAMHQIVRVAMGLPGYKSMRPPPTRLGPTARASILLAKVLPAPAMQRIGLFLIKIRPPTPPPADSAAEIEETSKSPVRESDRGQEDSIHD</sequence>
<dbReference type="GO" id="GO:0016491">
    <property type="term" value="F:oxidoreductase activity"/>
    <property type="evidence" value="ECO:0007669"/>
    <property type="project" value="UniProtKB-KW"/>
</dbReference>
<dbReference type="Pfam" id="PF00106">
    <property type="entry name" value="adh_short"/>
    <property type="match status" value="1"/>
</dbReference>